<comment type="pathway">
    <text evidence="1 8">Cofactor biosynthesis; NAD(+) biosynthesis; nicotinate D-ribonucleotide from nicotinate: step 1/1.</text>
</comment>
<evidence type="ECO:0000313" key="11">
    <source>
        <dbReference type="EMBL" id="EEB08163.1"/>
    </source>
</evidence>
<dbReference type="NCBIfam" id="TIGR01514">
    <property type="entry name" value="NAPRTase"/>
    <property type="match status" value="1"/>
</dbReference>
<evidence type="ECO:0000256" key="5">
    <source>
        <dbReference type="ARBA" id="ARBA00022598"/>
    </source>
</evidence>
<dbReference type="HAMAP" id="MF_00570">
    <property type="entry name" value="NAPRTase"/>
    <property type="match status" value="1"/>
</dbReference>
<dbReference type="SUPFAM" id="SSF54675">
    <property type="entry name" value="Nicotinate/Quinolinate PRTase N-terminal domain-like"/>
    <property type="match status" value="1"/>
</dbReference>
<feature type="domain" description="Nicotinate phosphoribosyltransferase N-terminal" evidence="10">
    <location>
        <begin position="8"/>
        <end position="131"/>
    </location>
</feature>
<keyword evidence="6 8" id="KW-0662">Pyridine nucleotide biosynthesis</keyword>
<dbReference type="GO" id="GO:0031509">
    <property type="term" value="P:subtelomeric heterochromatin formation"/>
    <property type="evidence" value="ECO:0007669"/>
    <property type="project" value="EnsemblFungi"/>
</dbReference>
<dbReference type="GO" id="GO:0005829">
    <property type="term" value="C:cytosol"/>
    <property type="evidence" value="ECO:0000318"/>
    <property type="project" value="GO_Central"/>
</dbReference>
<dbReference type="InterPro" id="IPR041525">
    <property type="entry name" value="N/Namide_PRibTrfase"/>
</dbReference>
<dbReference type="GO" id="GO:0034355">
    <property type="term" value="P:NAD+ biosynthetic process via the salvage pathway"/>
    <property type="evidence" value="ECO:0000318"/>
    <property type="project" value="GO_Central"/>
</dbReference>
<dbReference type="CDD" id="cd01401">
    <property type="entry name" value="PncB_like"/>
    <property type="match status" value="1"/>
</dbReference>
<dbReference type="JaponicusDB" id="SJAG_03298">
    <property type="gene designation" value="npt1"/>
</dbReference>
<evidence type="ECO:0000256" key="7">
    <source>
        <dbReference type="ARBA" id="ARBA00048668"/>
    </source>
</evidence>
<evidence type="ECO:0000259" key="10">
    <source>
        <dbReference type="Pfam" id="PF17767"/>
    </source>
</evidence>
<dbReference type="GeneID" id="7052467"/>
<dbReference type="GO" id="GO:0005634">
    <property type="term" value="C:nucleus"/>
    <property type="evidence" value="ECO:0007669"/>
    <property type="project" value="EnsemblFungi"/>
</dbReference>
<keyword evidence="4" id="KW-0597">Phosphoprotein</keyword>
<keyword evidence="11" id="KW-0328">Glycosyltransferase</keyword>
<dbReference type="Gene3D" id="3.20.140.10">
    <property type="entry name" value="nicotinate phosphoribosyltransferase"/>
    <property type="match status" value="1"/>
</dbReference>
<dbReference type="InterPro" id="IPR007229">
    <property type="entry name" value="Nic_PRibTrfase-Fam"/>
</dbReference>
<reference evidence="11 13" key="1">
    <citation type="journal article" date="2011" name="Science">
        <title>Comparative functional genomics of the fission yeasts.</title>
        <authorList>
            <person name="Rhind N."/>
            <person name="Chen Z."/>
            <person name="Yassour M."/>
            <person name="Thompson D.A."/>
            <person name="Haas B.J."/>
            <person name="Habib N."/>
            <person name="Wapinski I."/>
            <person name="Roy S."/>
            <person name="Lin M.F."/>
            <person name="Heiman D.I."/>
            <person name="Young S.K."/>
            <person name="Furuya K."/>
            <person name="Guo Y."/>
            <person name="Pidoux A."/>
            <person name="Chen H.M."/>
            <person name="Robbertse B."/>
            <person name="Goldberg J.M."/>
            <person name="Aoki K."/>
            <person name="Bayne E.H."/>
            <person name="Berlin A.M."/>
            <person name="Desjardins C.A."/>
            <person name="Dobbs E."/>
            <person name="Dukaj L."/>
            <person name="Fan L."/>
            <person name="FitzGerald M.G."/>
            <person name="French C."/>
            <person name="Gujja S."/>
            <person name="Hansen K."/>
            <person name="Keifenheim D."/>
            <person name="Levin J.Z."/>
            <person name="Mosher R.A."/>
            <person name="Mueller C.A."/>
            <person name="Pfiffner J."/>
            <person name="Priest M."/>
            <person name="Russ C."/>
            <person name="Smialowska A."/>
            <person name="Swoboda P."/>
            <person name="Sykes S.M."/>
            <person name="Vaughn M."/>
            <person name="Vengrova S."/>
            <person name="Yoder R."/>
            <person name="Zeng Q."/>
            <person name="Allshire R."/>
            <person name="Baulcombe D."/>
            <person name="Birren B.W."/>
            <person name="Brown W."/>
            <person name="Ekwall K."/>
            <person name="Kellis M."/>
            <person name="Leatherwood J."/>
            <person name="Levin H."/>
            <person name="Margalit H."/>
            <person name="Martienssen R."/>
            <person name="Nieduszynski C.A."/>
            <person name="Spatafora J.W."/>
            <person name="Friedman N."/>
            <person name="Dalgaard J.Z."/>
            <person name="Baumann P."/>
            <person name="Niki H."/>
            <person name="Regev A."/>
            <person name="Nusbaum C."/>
        </authorList>
    </citation>
    <scope>NUCLEOTIDE SEQUENCE [LARGE SCALE GENOMIC DNA]</scope>
    <source>
        <strain evidence="13">yFS275 / FY16936</strain>
    </source>
</reference>
<dbReference type="UniPathway" id="UPA00253">
    <property type="reaction ID" value="UER00457"/>
</dbReference>
<evidence type="ECO:0000256" key="8">
    <source>
        <dbReference type="RuleBase" id="RU003838"/>
    </source>
</evidence>
<dbReference type="PIRSF" id="PIRSF000484">
    <property type="entry name" value="NAPRT"/>
    <property type="match status" value="1"/>
</dbReference>
<dbReference type="Proteomes" id="UP000001744">
    <property type="component" value="Unassembled WGS sequence"/>
</dbReference>
<comment type="function">
    <text evidence="8">Catalyzes the synthesis of beta-nicotinate D-ribonucleotide from nicotinate and 5-phospho-D-ribose 1-phosphate at the expense of ATP.</text>
</comment>
<gene>
    <name evidence="12" type="primary">npt1</name>
    <name evidence="11" type="ORF">SJAG_03298</name>
</gene>
<comment type="catalytic activity">
    <reaction evidence="7 8">
        <text>5-phospho-alpha-D-ribose 1-diphosphate + nicotinate + ATP + H2O = nicotinate beta-D-ribonucleotide + ADP + phosphate + diphosphate</text>
        <dbReference type="Rhea" id="RHEA:36163"/>
        <dbReference type="ChEBI" id="CHEBI:15377"/>
        <dbReference type="ChEBI" id="CHEBI:30616"/>
        <dbReference type="ChEBI" id="CHEBI:32544"/>
        <dbReference type="ChEBI" id="CHEBI:33019"/>
        <dbReference type="ChEBI" id="CHEBI:43474"/>
        <dbReference type="ChEBI" id="CHEBI:57502"/>
        <dbReference type="ChEBI" id="CHEBI:58017"/>
        <dbReference type="ChEBI" id="CHEBI:456216"/>
        <dbReference type="EC" id="6.3.4.21"/>
    </reaction>
</comment>
<feature type="domain" description="Nicotinate/nicotinamide phosphoribosyltransferase" evidence="9">
    <location>
        <begin position="165"/>
        <end position="406"/>
    </location>
</feature>
<dbReference type="NCBIfam" id="NF003704">
    <property type="entry name" value="PRK05321.1"/>
    <property type="match status" value="1"/>
</dbReference>
<dbReference type="eggNOG" id="KOG2511">
    <property type="taxonomic scope" value="Eukaryota"/>
</dbReference>
<dbReference type="Pfam" id="PF04095">
    <property type="entry name" value="NAPRTase"/>
    <property type="match status" value="1"/>
</dbReference>
<evidence type="ECO:0000313" key="13">
    <source>
        <dbReference type="Proteomes" id="UP000001744"/>
    </source>
</evidence>
<organism evidence="11 13">
    <name type="scientific">Schizosaccharomyces japonicus (strain yFS275 / FY16936)</name>
    <name type="common">Fission yeast</name>
    <dbReference type="NCBI Taxonomy" id="402676"/>
    <lineage>
        <taxon>Eukaryota</taxon>
        <taxon>Fungi</taxon>
        <taxon>Dikarya</taxon>
        <taxon>Ascomycota</taxon>
        <taxon>Taphrinomycotina</taxon>
        <taxon>Schizosaccharomycetes</taxon>
        <taxon>Schizosaccharomycetales</taxon>
        <taxon>Schizosaccharomycetaceae</taxon>
        <taxon>Schizosaccharomyces</taxon>
    </lineage>
</organism>
<dbReference type="InterPro" id="IPR040727">
    <property type="entry name" value="NAPRTase_N"/>
</dbReference>
<evidence type="ECO:0000313" key="12">
    <source>
        <dbReference type="JaponicusDB" id="SJAG_03298"/>
    </source>
</evidence>
<dbReference type="PANTHER" id="PTHR11098:SF1">
    <property type="entry name" value="NICOTINATE PHOSPHORIBOSYLTRANSFERASE"/>
    <property type="match status" value="1"/>
</dbReference>
<dbReference type="PANTHER" id="PTHR11098">
    <property type="entry name" value="NICOTINATE PHOSPHORIBOSYLTRANSFERASE"/>
    <property type="match status" value="1"/>
</dbReference>
<dbReference type="EMBL" id="KE651167">
    <property type="protein sequence ID" value="EEB08163.1"/>
    <property type="molecule type" value="Genomic_DNA"/>
</dbReference>
<dbReference type="GO" id="GO:0019358">
    <property type="term" value="P:nicotinate nucleotide salvage"/>
    <property type="evidence" value="ECO:0007669"/>
    <property type="project" value="EnsemblFungi"/>
</dbReference>
<dbReference type="InterPro" id="IPR036068">
    <property type="entry name" value="Nicotinate_pribotase-like_C"/>
</dbReference>
<dbReference type="RefSeq" id="XP_002174456.1">
    <property type="nucleotide sequence ID" value="XM_002174420.2"/>
</dbReference>
<dbReference type="SUPFAM" id="SSF51690">
    <property type="entry name" value="Nicotinate/Quinolinate PRTase C-terminal domain-like"/>
    <property type="match status" value="1"/>
</dbReference>
<protein>
    <recommendedName>
        <fullName evidence="3 8">Nicotinate phosphoribosyltransferase</fullName>
        <ecNumber evidence="3 8">6.3.4.21</ecNumber>
    </recommendedName>
</protein>
<dbReference type="EC" id="6.3.4.21" evidence="3 8"/>
<keyword evidence="5 8" id="KW-0436">Ligase</keyword>
<evidence type="ECO:0000256" key="1">
    <source>
        <dbReference type="ARBA" id="ARBA00004952"/>
    </source>
</evidence>
<evidence type="ECO:0000256" key="6">
    <source>
        <dbReference type="ARBA" id="ARBA00022642"/>
    </source>
</evidence>
<name>B6K3V6_SCHJY</name>
<dbReference type="OMA" id="IEHCLEY"/>
<dbReference type="GO" id="GO:0016757">
    <property type="term" value="F:glycosyltransferase activity"/>
    <property type="evidence" value="ECO:0007669"/>
    <property type="project" value="UniProtKB-KW"/>
</dbReference>
<evidence type="ECO:0000256" key="3">
    <source>
        <dbReference type="ARBA" id="ARBA00013236"/>
    </source>
</evidence>
<dbReference type="GO" id="GO:0000781">
    <property type="term" value="C:chromosome, telomeric region"/>
    <property type="evidence" value="ECO:0007669"/>
    <property type="project" value="GOC"/>
</dbReference>
<comment type="similarity">
    <text evidence="2 8">Belongs to the NAPRTase family.</text>
</comment>
<evidence type="ECO:0000256" key="2">
    <source>
        <dbReference type="ARBA" id="ARBA00010897"/>
    </source>
</evidence>
<keyword evidence="11" id="KW-0808">Transferase</keyword>
<comment type="PTM">
    <text evidence="8">Transiently phosphorylated on a His residue during the reaction cycle. Phosphorylation strongly increases the affinity for substrates and increases the rate of nicotinate D-ribonucleotide production. Dephosphorylation regenerates the low-affinity form of the enzyme, leading to product release.</text>
</comment>
<proteinExistence type="inferred from homology"/>
<dbReference type="VEuPathDB" id="FungiDB:SJAG_03298"/>
<dbReference type="InterPro" id="IPR006406">
    <property type="entry name" value="Nic_PRibTrfase"/>
</dbReference>
<evidence type="ECO:0000259" key="9">
    <source>
        <dbReference type="Pfam" id="PF04095"/>
    </source>
</evidence>
<sequence>MAVLKSILDTDLYKFTMLQAVMEHYPNTPVSYQFKNRSPAMALNEEAIDWLKKEIDSLKTLSLQDDEEKWMRETCPYLSDEFFTFLRGYRFCPSEQVVLTYDETNKDLGIAINGMWHETILYEIPILALVSEAYFKFVDKDWDYEGQLDKAFDKGKRLIENGCVFSEFGTRRRRDVHTQDLVMQGLVKARQEVNGAGAFSGTSNVYFARKYNVKPIGTVAHEWYMGTAAITNNYTAANYVASVKWRQTFGKNLGIALTDTFSTDAFLRSFTANSPDDLANVYDGVRQDSGSPEEFIKKVVRHYKAIGVNPGTKQIVHSDSLNVDRCIHLQKLCNEAGIGCSFGIGTNFTSDFTRKSDRTQKSKPMNIVVKLYSAGGRKAVKISDDIMKNTGDKLAVEQAKRELKLPIAAN</sequence>
<dbReference type="STRING" id="402676.B6K3V6"/>
<dbReference type="Pfam" id="PF17767">
    <property type="entry name" value="NAPRTase_N"/>
    <property type="match status" value="1"/>
</dbReference>
<dbReference type="AlphaFoldDB" id="B6K3V6"/>
<dbReference type="GO" id="GO:0000183">
    <property type="term" value="P:rDNA heterochromatin formation"/>
    <property type="evidence" value="ECO:0007669"/>
    <property type="project" value="EnsemblFungi"/>
</dbReference>
<keyword evidence="13" id="KW-1185">Reference proteome</keyword>
<evidence type="ECO:0000256" key="4">
    <source>
        <dbReference type="ARBA" id="ARBA00022553"/>
    </source>
</evidence>
<dbReference type="GO" id="GO:0004516">
    <property type="term" value="F:nicotinate phosphoribosyltransferase activity"/>
    <property type="evidence" value="ECO:0000318"/>
    <property type="project" value="GO_Central"/>
</dbReference>
<dbReference type="OrthoDB" id="193380at2759"/>
<dbReference type="HOGENOM" id="CLU_030991_0_0_1"/>
<accession>B6K3V6</accession>